<dbReference type="AlphaFoldDB" id="J3K851"/>
<accession>J3K851</accession>
<keyword evidence="1" id="KW-0812">Transmembrane</keyword>
<keyword evidence="1" id="KW-1133">Transmembrane helix</keyword>
<dbReference type="EMBL" id="GG704912">
    <property type="protein sequence ID" value="EAS30965.3"/>
    <property type="molecule type" value="Genomic_DNA"/>
</dbReference>
<dbReference type="MEROPS" id="T05.001"/>
<evidence type="ECO:0000313" key="3">
    <source>
        <dbReference type="Proteomes" id="UP000001261"/>
    </source>
</evidence>
<organism evidence="2 3">
    <name type="scientific">Coccidioides immitis (strain RS)</name>
    <name type="common">Valley fever fungus</name>
    <dbReference type="NCBI Taxonomy" id="246410"/>
    <lineage>
        <taxon>Eukaryota</taxon>
        <taxon>Fungi</taxon>
        <taxon>Dikarya</taxon>
        <taxon>Ascomycota</taxon>
        <taxon>Pezizomycotina</taxon>
        <taxon>Eurotiomycetes</taxon>
        <taxon>Eurotiomycetidae</taxon>
        <taxon>Onygenales</taxon>
        <taxon>Onygenaceae</taxon>
        <taxon>Coccidioides</taxon>
    </lineage>
</organism>
<dbReference type="InParanoid" id="J3K851"/>
<feature type="transmembrane region" description="Helical" evidence="1">
    <location>
        <begin position="72"/>
        <end position="95"/>
    </location>
</feature>
<keyword evidence="1" id="KW-0472">Membrane</keyword>
<dbReference type="Proteomes" id="UP000001261">
    <property type="component" value="Unassembled WGS sequence"/>
</dbReference>
<sequence length="230" mass="25622">MAGSARPSILKLVKWFVAFSAPQPTSFARFTRRTQATPALYQSAHRRKLPSYSLKARQEAPSSNNGNGCDCLSGGAIAGIVIGSIAGFSLLYWLLKLAFDSTNTSETVTYRTGRYDHPSRHRRRSSSYVETERPVSTRRYRRDVIERPAKVYHTQRRLHVDIAAQMGLQPPKPRLSSAKRQQYTSLFSVSLEPCWPACLAIAASNLNVRPLATIKTFWSATADPRPVVPG</sequence>
<keyword evidence="3" id="KW-1185">Reference proteome</keyword>
<name>J3K851_COCIM</name>
<reference evidence="3" key="2">
    <citation type="journal article" date="2010" name="Genome Res.">
        <title>Population genomic sequencing of Coccidioides fungi reveals recent hybridization and transposon control.</title>
        <authorList>
            <person name="Neafsey D.E."/>
            <person name="Barker B.M."/>
            <person name="Sharpton T.J."/>
            <person name="Stajich J.E."/>
            <person name="Park D.J."/>
            <person name="Whiston E."/>
            <person name="Hung C.-Y."/>
            <person name="McMahan C."/>
            <person name="White J."/>
            <person name="Sykes S."/>
            <person name="Heiman D."/>
            <person name="Young S."/>
            <person name="Zeng Q."/>
            <person name="Abouelleil A."/>
            <person name="Aftuck L."/>
            <person name="Bessette D."/>
            <person name="Brown A."/>
            <person name="FitzGerald M."/>
            <person name="Lui A."/>
            <person name="Macdonald J.P."/>
            <person name="Priest M."/>
            <person name="Orbach M.J."/>
            <person name="Galgiani J.N."/>
            <person name="Kirkland T.N."/>
            <person name="Cole G.T."/>
            <person name="Birren B.W."/>
            <person name="Henn M.R."/>
            <person name="Taylor J.W."/>
            <person name="Rounsley S.D."/>
        </authorList>
    </citation>
    <scope>GENOME REANNOTATION</scope>
    <source>
        <strain evidence="3">RS</strain>
    </source>
</reference>
<proteinExistence type="predicted"/>
<evidence type="ECO:0000256" key="1">
    <source>
        <dbReference type="SAM" id="Phobius"/>
    </source>
</evidence>
<gene>
    <name evidence="2" type="ORF">CIMG_06444</name>
</gene>
<dbReference type="GeneID" id="4562076"/>
<protein>
    <submittedName>
        <fullName evidence="2">Uncharacterized protein</fullName>
    </submittedName>
</protein>
<dbReference type="OrthoDB" id="5423884at2759"/>
<dbReference type="KEGG" id="cim:CIMG_06444"/>
<evidence type="ECO:0000313" key="2">
    <source>
        <dbReference type="EMBL" id="EAS30965.3"/>
    </source>
</evidence>
<reference evidence="3" key="1">
    <citation type="journal article" date="2009" name="Genome Res.">
        <title>Comparative genomic analyses of the human fungal pathogens Coccidioides and their relatives.</title>
        <authorList>
            <person name="Sharpton T.J."/>
            <person name="Stajich J.E."/>
            <person name="Rounsley S.D."/>
            <person name="Gardner M.J."/>
            <person name="Wortman J.R."/>
            <person name="Jordar V.S."/>
            <person name="Maiti R."/>
            <person name="Kodira C.D."/>
            <person name="Neafsey D.E."/>
            <person name="Zeng Q."/>
            <person name="Hung C.-Y."/>
            <person name="McMahan C."/>
            <person name="Muszewska A."/>
            <person name="Grynberg M."/>
            <person name="Mandel M.A."/>
            <person name="Kellner E.M."/>
            <person name="Barker B.M."/>
            <person name="Galgiani J.N."/>
            <person name="Orbach M.J."/>
            <person name="Kirkland T.N."/>
            <person name="Cole G.T."/>
            <person name="Henn M.R."/>
            <person name="Birren B.W."/>
            <person name="Taylor J.W."/>
        </authorList>
    </citation>
    <scope>NUCLEOTIDE SEQUENCE [LARGE SCALE GENOMIC DNA]</scope>
    <source>
        <strain evidence="3">RS</strain>
    </source>
</reference>
<dbReference type="RefSeq" id="XP_001242548.2">
    <property type="nucleotide sequence ID" value="XM_001242547.2"/>
</dbReference>
<dbReference type="VEuPathDB" id="FungiDB:CIMG_06444"/>